<organism evidence="2">
    <name type="scientific">Davidia involucrata</name>
    <name type="common">Dove tree</name>
    <dbReference type="NCBI Taxonomy" id="16924"/>
    <lineage>
        <taxon>Eukaryota</taxon>
        <taxon>Viridiplantae</taxon>
        <taxon>Streptophyta</taxon>
        <taxon>Embryophyta</taxon>
        <taxon>Tracheophyta</taxon>
        <taxon>Spermatophyta</taxon>
        <taxon>Magnoliopsida</taxon>
        <taxon>eudicotyledons</taxon>
        <taxon>Gunneridae</taxon>
        <taxon>Pentapetalae</taxon>
        <taxon>asterids</taxon>
        <taxon>Cornales</taxon>
        <taxon>Nyssaceae</taxon>
        <taxon>Davidia</taxon>
    </lineage>
</organism>
<proteinExistence type="predicted"/>
<feature type="transmembrane region" description="Helical" evidence="1">
    <location>
        <begin position="118"/>
        <end position="142"/>
    </location>
</feature>
<accession>A0A5B7BP98</accession>
<feature type="transmembrane region" description="Helical" evidence="1">
    <location>
        <begin position="154"/>
        <end position="175"/>
    </location>
</feature>
<dbReference type="GO" id="GO:0010100">
    <property type="term" value="P:negative regulation of photomorphogenesis"/>
    <property type="evidence" value="ECO:0007669"/>
    <property type="project" value="InterPro"/>
</dbReference>
<dbReference type="PANTHER" id="PTHR35474">
    <property type="entry name" value="ATP PHOSPHORIBOSYLTRANSFERASE REGULATORY SUBUNIT"/>
    <property type="match status" value="1"/>
</dbReference>
<evidence type="ECO:0000256" key="1">
    <source>
        <dbReference type="SAM" id="Phobius"/>
    </source>
</evidence>
<reference evidence="2" key="1">
    <citation type="submission" date="2019-08" db="EMBL/GenBank/DDBJ databases">
        <title>Reference gene set and small RNA set construction with multiple tissues from Davidia involucrata Baill.</title>
        <authorList>
            <person name="Yang H."/>
            <person name="Zhou C."/>
            <person name="Li G."/>
            <person name="Wang J."/>
            <person name="Gao P."/>
            <person name="Wang M."/>
            <person name="Wang R."/>
            <person name="Zhao Y."/>
        </authorList>
    </citation>
    <scope>NUCLEOTIDE SEQUENCE</scope>
    <source>
        <tissue evidence="2">Mixed with DoveR01_LX</tissue>
    </source>
</reference>
<keyword evidence="1" id="KW-0472">Membrane</keyword>
<evidence type="ECO:0000313" key="2">
    <source>
        <dbReference type="EMBL" id="MPA70689.1"/>
    </source>
</evidence>
<dbReference type="PANTHER" id="PTHR35474:SF1">
    <property type="entry name" value="ATP PHOSPHORIBOSYLTRANSFERASE REGULATORY SUBUNIT"/>
    <property type="match status" value="1"/>
</dbReference>
<dbReference type="AlphaFoldDB" id="A0A5B7BP98"/>
<sequence>MASSVTQSPNSLFSFPQTRSHSINPHRNIIIVQFPRHRTSRIQASRRISNFPQEGDNLVDDPRNWSRNRGVVIEDYGDDDEDEDDEEEEDRSLDLLVRFVENMFKKISRKARKAVRSVLPLTIPTKLVGFSVNGVIMLAFLWVLKAFLEVVCTLGSAVFVSILVIRGIWAGVFYLQESRNRGLNGFFNEPDAWTGTRPAT</sequence>
<gene>
    <name evidence="2" type="ORF">Din_040130</name>
</gene>
<protein>
    <submittedName>
        <fullName evidence="2">Uncharacterized protein</fullName>
    </submittedName>
</protein>
<keyword evidence="1" id="KW-0812">Transmembrane</keyword>
<dbReference type="GO" id="GO:0009787">
    <property type="term" value="P:regulation of abscisic acid-activated signaling pathway"/>
    <property type="evidence" value="ECO:0007669"/>
    <property type="project" value="InterPro"/>
</dbReference>
<dbReference type="EMBL" id="GHES01040130">
    <property type="protein sequence ID" value="MPA70689.1"/>
    <property type="molecule type" value="Transcribed_RNA"/>
</dbReference>
<dbReference type="InterPro" id="IPR039324">
    <property type="entry name" value="SHW1"/>
</dbReference>
<keyword evidence="1" id="KW-1133">Transmembrane helix</keyword>
<name>A0A5B7BP98_DAVIN</name>